<dbReference type="EMBL" id="JADWDJ010000007">
    <property type="protein sequence ID" value="KAG5278710.1"/>
    <property type="molecule type" value="Genomic_DNA"/>
</dbReference>
<dbReference type="InterPro" id="IPR007111">
    <property type="entry name" value="NACHT_NTPase"/>
</dbReference>
<keyword evidence="5" id="KW-0547">Nucleotide-binding</keyword>
<dbReference type="InterPro" id="IPR029495">
    <property type="entry name" value="NACHT-assoc"/>
</dbReference>
<dbReference type="GO" id="GO:0005524">
    <property type="term" value="F:ATP binding"/>
    <property type="evidence" value="ECO:0007669"/>
    <property type="project" value="UniProtKB-KW"/>
</dbReference>
<comment type="caution">
    <text evidence="9">The sequence shown here is derived from an EMBL/GenBank/DDBJ whole genome shotgun (WGS) entry which is preliminary data.</text>
</comment>
<dbReference type="PROSITE" id="PS50837">
    <property type="entry name" value="NACHT"/>
    <property type="match status" value="1"/>
</dbReference>
<keyword evidence="3" id="KW-0433">Leucine-rich repeat</keyword>
<dbReference type="InterPro" id="IPR041267">
    <property type="entry name" value="NLRP_HD2"/>
</dbReference>
<dbReference type="SMART" id="SM01288">
    <property type="entry name" value="FISNA"/>
    <property type="match status" value="1"/>
</dbReference>
<dbReference type="InterPro" id="IPR032675">
    <property type="entry name" value="LRR_dom_sf"/>
</dbReference>
<dbReference type="Proteomes" id="UP000823561">
    <property type="component" value="Chromosome 7"/>
</dbReference>
<dbReference type="PANTHER" id="PTHR24106">
    <property type="entry name" value="NACHT, LRR AND CARD DOMAINS-CONTAINING"/>
    <property type="match status" value="1"/>
</dbReference>
<evidence type="ECO:0000259" key="8">
    <source>
        <dbReference type="PROSITE" id="PS50837"/>
    </source>
</evidence>
<keyword evidence="2" id="KW-0963">Cytoplasm</keyword>
<evidence type="ECO:0000256" key="4">
    <source>
        <dbReference type="ARBA" id="ARBA00022737"/>
    </source>
</evidence>
<dbReference type="Gene3D" id="3.80.10.10">
    <property type="entry name" value="Ribonuclease Inhibitor"/>
    <property type="match status" value="1"/>
</dbReference>
<protein>
    <recommendedName>
        <fullName evidence="8">NACHT domain-containing protein</fullName>
    </recommendedName>
</protein>
<evidence type="ECO:0000313" key="9">
    <source>
        <dbReference type="EMBL" id="KAG5278710.1"/>
    </source>
</evidence>
<keyword evidence="6" id="KW-0067">ATP-binding</keyword>
<dbReference type="Gene3D" id="3.40.50.300">
    <property type="entry name" value="P-loop containing nucleotide triphosphate hydrolases"/>
    <property type="match status" value="1"/>
</dbReference>
<dbReference type="InterPro" id="IPR027417">
    <property type="entry name" value="P-loop_NTPase"/>
</dbReference>
<feature type="region of interest" description="Disordered" evidence="7">
    <location>
        <begin position="1"/>
        <end position="93"/>
    </location>
</feature>
<evidence type="ECO:0000256" key="5">
    <source>
        <dbReference type="ARBA" id="ARBA00022741"/>
    </source>
</evidence>
<dbReference type="Pfam" id="PF17779">
    <property type="entry name" value="WHD_NOD2"/>
    <property type="match status" value="1"/>
</dbReference>
<accession>A0AAV6GV09</accession>
<dbReference type="Pfam" id="PF13516">
    <property type="entry name" value="LRR_6"/>
    <property type="match status" value="3"/>
</dbReference>
<proteinExistence type="predicted"/>
<evidence type="ECO:0000313" key="10">
    <source>
        <dbReference type="Proteomes" id="UP000823561"/>
    </source>
</evidence>
<keyword evidence="10" id="KW-1185">Reference proteome</keyword>
<dbReference type="AlphaFoldDB" id="A0AAV6GV09"/>
<evidence type="ECO:0000256" key="3">
    <source>
        <dbReference type="ARBA" id="ARBA00022614"/>
    </source>
</evidence>
<dbReference type="Pfam" id="PF14484">
    <property type="entry name" value="FISNA"/>
    <property type="match status" value="1"/>
</dbReference>
<evidence type="ECO:0000256" key="6">
    <source>
        <dbReference type="ARBA" id="ARBA00022840"/>
    </source>
</evidence>
<dbReference type="GO" id="GO:0005737">
    <property type="term" value="C:cytoplasm"/>
    <property type="evidence" value="ECO:0007669"/>
    <property type="project" value="UniProtKB-SubCell"/>
</dbReference>
<evidence type="ECO:0000256" key="1">
    <source>
        <dbReference type="ARBA" id="ARBA00004496"/>
    </source>
</evidence>
<dbReference type="InterPro" id="IPR041075">
    <property type="entry name" value="NOD1/2_WH"/>
</dbReference>
<dbReference type="SUPFAM" id="SSF52047">
    <property type="entry name" value="RNI-like"/>
    <property type="match status" value="1"/>
</dbReference>
<keyword evidence="4" id="KW-0677">Repeat</keyword>
<gene>
    <name evidence="9" type="ORF">AALO_G00101910</name>
</gene>
<name>A0AAV6GV09_9TELE</name>
<sequence>MEDPFSGTCVSEDQGAKYEALSPKQQKRAPSPVPSGVSMKSDWSKNDPINFGQGTFHDEESSMQHRRAPSPVPSGVSMKSDWSKNDPISFGQGTFHDEERLQADQQSTRTDSTAQQTLGQRLTLEEQRVQFAHKKYLEVKCRCLIEGISQQRTPRVLNEIYTELYITKGGTGEVNDEHEVRWIERKSWKDAPQGKPIKCNDIFKHSDERSKQIRTVLTKGVAGIGKTVSVQKFILDWAEGKANEDIHFIFPIPFRVLNLMSQRNLSLMDLIHQLFTETRHLTATTLLGNDDHKVLFIFDGLDEYRLSLDFQNNKICHDVTEPTSVDVLLTNLIKGNLLPSALLWATSRPAASSQIPSECIDQLTEVRGFTGPQREEYFRKRISDENLAHRTITHLRSSRSLYIMCHIPVLCCLTATVLERMLSNIENGEAPRTLTQIYTRFLSIQIDIKKEKYTEKDKDDDMIFKLGKLAFEQLEKGNLIFYEADLKECGMDVTEASVYSGLCTQIFREELSLHYGKVFCFVHLSIQEYLAALYVLLCFGRNIPAKLQPSQLLALFQAPTLFDLHKATVDLAMQNENGHLDLFLRFLLGLSLDFNRALLQNFLPETWGQYHKSDQTVQYIKQQIRKNPSALLENSKYSRSSSVRMINLFYSLNELNHHAVVEFIDKASGSGTVTVVMLLSGEWNTRKFVFKVSEEELDDFDLQKYIKSPEKDLTEFLSPDEVLQRLLPLVTASMSADLVNSKLSEKSCASLASALRSESSDLKELKLNGNELKDSGLKVLCSALSHQNCKLVKLELIGCKLSERSCSYMASALTSSSSSLRELNLSGNDLLDSGVKHLCTALCNPNCKLETLWLFNSKLTQDSCACLASALSSNSSSLTVLNLRYNKLRASDVELLSALEKNPNCKLKTLRWKY</sequence>
<evidence type="ECO:0000256" key="2">
    <source>
        <dbReference type="ARBA" id="ARBA00022490"/>
    </source>
</evidence>
<organism evidence="9 10">
    <name type="scientific">Alosa alosa</name>
    <name type="common">allis shad</name>
    <dbReference type="NCBI Taxonomy" id="278164"/>
    <lineage>
        <taxon>Eukaryota</taxon>
        <taxon>Metazoa</taxon>
        <taxon>Chordata</taxon>
        <taxon>Craniata</taxon>
        <taxon>Vertebrata</taxon>
        <taxon>Euteleostomi</taxon>
        <taxon>Actinopterygii</taxon>
        <taxon>Neopterygii</taxon>
        <taxon>Teleostei</taxon>
        <taxon>Clupei</taxon>
        <taxon>Clupeiformes</taxon>
        <taxon>Clupeoidei</taxon>
        <taxon>Clupeidae</taxon>
        <taxon>Alosa</taxon>
    </lineage>
</organism>
<dbReference type="InterPro" id="IPR001611">
    <property type="entry name" value="Leu-rich_rpt"/>
</dbReference>
<comment type="subcellular location">
    <subcellularLocation>
        <location evidence="1">Cytoplasm</location>
    </subcellularLocation>
</comment>
<dbReference type="Pfam" id="PF17776">
    <property type="entry name" value="NLRC4_HD2"/>
    <property type="match status" value="1"/>
</dbReference>
<feature type="domain" description="NACHT" evidence="8">
    <location>
        <begin position="214"/>
        <end position="351"/>
    </location>
</feature>
<dbReference type="SMART" id="SM00368">
    <property type="entry name" value="LRR_RI"/>
    <property type="match status" value="5"/>
</dbReference>
<dbReference type="InterPro" id="IPR051261">
    <property type="entry name" value="NLR"/>
</dbReference>
<dbReference type="FunFam" id="3.40.50.300:FF:000210">
    <property type="entry name" value="Si:dkey-16p6.1"/>
    <property type="match status" value="1"/>
</dbReference>
<reference evidence="9" key="1">
    <citation type="submission" date="2020-10" db="EMBL/GenBank/DDBJ databases">
        <title>Chromosome-scale genome assembly of the Allis shad, Alosa alosa.</title>
        <authorList>
            <person name="Margot Z."/>
            <person name="Christophe K."/>
            <person name="Cabau C."/>
            <person name="Louis A."/>
            <person name="Berthelot C."/>
            <person name="Parey E."/>
            <person name="Roest Crollius H."/>
            <person name="Montfort J."/>
            <person name="Robinson-Rechavi M."/>
            <person name="Bucao C."/>
            <person name="Bouchez O."/>
            <person name="Gislard M."/>
            <person name="Lluch J."/>
            <person name="Milhes M."/>
            <person name="Lampietro C."/>
            <person name="Lopez Roques C."/>
            <person name="Donnadieu C."/>
            <person name="Braasch I."/>
            <person name="Desvignes T."/>
            <person name="Postlethwait J."/>
            <person name="Bobe J."/>
            <person name="Guiguen Y."/>
        </authorList>
    </citation>
    <scope>NUCLEOTIDE SEQUENCE</scope>
    <source>
        <strain evidence="9">M-15738</strain>
        <tissue evidence="9">Blood</tissue>
    </source>
</reference>
<evidence type="ECO:0000256" key="7">
    <source>
        <dbReference type="SAM" id="MobiDB-lite"/>
    </source>
</evidence>
<dbReference type="Pfam" id="PF05729">
    <property type="entry name" value="NACHT"/>
    <property type="match status" value="1"/>
</dbReference>